<dbReference type="EMBL" id="CATQJA010002710">
    <property type="protein sequence ID" value="CAJ0587405.1"/>
    <property type="molecule type" value="Genomic_DNA"/>
</dbReference>
<sequence>MFAVDGLGDDLFSLLLDQLSISHYLILRHVNRRFRNAIDRRYMMPNRIDFVSCFGSTIDEKEEDQRPSAAQYQKIVVRAARLTFSIHDDAYQIVVDSQTQSLFIERDYSGKFFSRYPVDFNGFMANLTRLSRSIRDLHVRFRPNLGALELCYGEKMPRIDVLDAAFEMGSFFHSLWAVEKILMEVETDEIFRAKPLIGRCRQCQMQYGSEIPWRCGECIEFWSEAWVRNWRQRGPRPFERKILAKMEMTSNFRKYPSIHNDAFAPFFDLAICPSRPQQSGYLHKMSIAETSDDGQIFDIPLFLKKYERRLRTLHNGMMTFLDDTDADAELLAKWMPDEDECEQHFVSKLQKFSIEVYGKFFLCAIFKSTFFDQEIYLSIFDK</sequence>
<feature type="non-terminal residue" evidence="1">
    <location>
        <position position="382"/>
    </location>
</feature>
<protein>
    <recommendedName>
        <fullName evidence="3">F-box domain-containing protein</fullName>
    </recommendedName>
</protein>
<reference evidence="1" key="1">
    <citation type="submission" date="2023-06" db="EMBL/GenBank/DDBJ databases">
        <authorList>
            <person name="Delattre M."/>
        </authorList>
    </citation>
    <scope>NUCLEOTIDE SEQUENCE</scope>
    <source>
        <strain evidence="1">AF72</strain>
    </source>
</reference>
<accession>A0AA36GDV7</accession>
<name>A0AA36GDV7_9BILA</name>
<comment type="caution">
    <text evidence="1">The sequence shown here is derived from an EMBL/GenBank/DDBJ whole genome shotgun (WGS) entry which is preliminary data.</text>
</comment>
<organism evidence="1 2">
    <name type="scientific">Mesorhabditis spiculigera</name>
    <dbReference type="NCBI Taxonomy" id="96644"/>
    <lineage>
        <taxon>Eukaryota</taxon>
        <taxon>Metazoa</taxon>
        <taxon>Ecdysozoa</taxon>
        <taxon>Nematoda</taxon>
        <taxon>Chromadorea</taxon>
        <taxon>Rhabditida</taxon>
        <taxon>Rhabditina</taxon>
        <taxon>Rhabditomorpha</taxon>
        <taxon>Rhabditoidea</taxon>
        <taxon>Rhabditidae</taxon>
        <taxon>Mesorhabditinae</taxon>
        <taxon>Mesorhabditis</taxon>
    </lineage>
</organism>
<evidence type="ECO:0008006" key="3">
    <source>
        <dbReference type="Google" id="ProtNLM"/>
    </source>
</evidence>
<gene>
    <name evidence="1" type="ORF">MSPICULIGERA_LOCUS25374</name>
</gene>
<keyword evidence="2" id="KW-1185">Reference proteome</keyword>
<evidence type="ECO:0000313" key="2">
    <source>
        <dbReference type="Proteomes" id="UP001177023"/>
    </source>
</evidence>
<proteinExistence type="predicted"/>
<dbReference type="AlphaFoldDB" id="A0AA36GDV7"/>
<evidence type="ECO:0000313" key="1">
    <source>
        <dbReference type="EMBL" id="CAJ0587405.1"/>
    </source>
</evidence>
<dbReference type="Proteomes" id="UP001177023">
    <property type="component" value="Unassembled WGS sequence"/>
</dbReference>